<comment type="similarity">
    <text evidence="2">Belongs to the EamA transporter family.</text>
</comment>
<gene>
    <name evidence="5" type="ORF">QR721_10640</name>
</gene>
<evidence type="ECO:0000256" key="3">
    <source>
        <dbReference type="SAM" id="Phobius"/>
    </source>
</evidence>
<dbReference type="SUPFAM" id="SSF103481">
    <property type="entry name" value="Multidrug resistance efflux transporter EmrE"/>
    <property type="match status" value="2"/>
</dbReference>
<keyword evidence="3" id="KW-0472">Membrane</keyword>
<keyword evidence="3" id="KW-0812">Transmembrane</keyword>
<feature type="transmembrane region" description="Helical" evidence="3">
    <location>
        <begin position="145"/>
        <end position="163"/>
    </location>
</feature>
<proteinExistence type="inferred from homology"/>
<feature type="domain" description="EamA" evidence="4">
    <location>
        <begin position="143"/>
        <end position="276"/>
    </location>
</feature>
<name>A0ABY9KTG9_9BACI</name>
<feature type="transmembrane region" description="Helical" evidence="3">
    <location>
        <begin position="60"/>
        <end position="79"/>
    </location>
</feature>
<feature type="transmembrane region" description="Helical" evidence="3">
    <location>
        <begin position="32"/>
        <end position="48"/>
    </location>
</feature>
<sequence>MLAFLGGCSFGILSTFVKIAYGQGFTPAQVVGSQFFGGAAMLWIIVLLRKKYKMKMSMVFKLLASGIAMAGSGLCYYQSLKYLDASIAIIMLFQFSWMGLFAEWILDRRVPGKGKWFSALILFVGSLLAAGILNVKEISMPLPGIIWGLLAAISFTAFIFLSGRVGVEVPPLTKSMLMSTGAFIVVSLIFPPRFLIDGSFVGEGLYKYALLLGVFGVILPPLLFSISMPNIGSGLGTILSSSELPTAVFMSVIVLREHVSVVQWIGVLVVLAGIALPNIRALRRRQTSLQ</sequence>
<evidence type="ECO:0000256" key="1">
    <source>
        <dbReference type="ARBA" id="ARBA00004127"/>
    </source>
</evidence>
<reference evidence="5" key="1">
    <citation type="submission" date="2023-06" db="EMBL/GenBank/DDBJ databases">
        <title>A Treasure from Seagulls: Isolation and Description of Aciduricobacillus qingdaonensis gen. nov., sp. nov., a Rare Obligately Uric Acid-utilizing Member in the Family Bacillaceae.</title>
        <authorList>
            <person name="Liu W."/>
            <person name="Wang B."/>
        </authorList>
    </citation>
    <scope>NUCLEOTIDE SEQUENCE</scope>
    <source>
        <strain evidence="5">44XB</strain>
    </source>
</reference>
<dbReference type="Pfam" id="PF00892">
    <property type="entry name" value="EamA"/>
    <property type="match status" value="2"/>
</dbReference>
<evidence type="ECO:0000313" key="6">
    <source>
        <dbReference type="Proteomes" id="UP001180087"/>
    </source>
</evidence>
<feature type="transmembrane region" description="Helical" evidence="3">
    <location>
        <begin position="235"/>
        <end position="255"/>
    </location>
</feature>
<feature type="transmembrane region" description="Helical" evidence="3">
    <location>
        <begin position="208"/>
        <end position="228"/>
    </location>
</feature>
<evidence type="ECO:0000256" key="2">
    <source>
        <dbReference type="ARBA" id="ARBA00007362"/>
    </source>
</evidence>
<accession>A0ABY9KTG9</accession>
<dbReference type="PANTHER" id="PTHR22911">
    <property type="entry name" value="ACYL-MALONYL CONDENSING ENZYME-RELATED"/>
    <property type="match status" value="1"/>
</dbReference>
<feature type="domain" description="EamA" evidence="4">
    <location>
        <begin position="2"/>
        <end position="129"/>
    </location>
</feature>
<dbReference type="RefSeq" id="WP_348026769.1">
    <property type="nucleotide sequence ID" value="NZ_CP129113.1"/>
</dbReference>
<evidence type="ECO:0000259" key="4">
    <source>
        <dbReference type="Pfam" id="PF00892"/>
    </source>
</evidence>
<evidence type="ECO:0000313" key="5">
    <source>
        <dbReference type="EMBL" id="WLV24090.1"/>
    </source>
</evidence>
<dbReference type="EMBL" id="CP129113">
    <property type="protein sequence ID" value="WLV24090.1"/>
    <property type="molecule type" value="Genomic_DNA"/>
</dbReference>
<organism evidence="5 6">
    <name type="scientific">Aciduricibacillus chroicocephali</name>
    <dbReference type="NCBI Taxonomy" id="3054939"/>
    <lineage>
        <taxon>Bacteria</taxon>
        <taxon>Bacillati</taxon>
        <taxon>Bacillota</taxon>
        <taxon>Bacilli</taxon>
        <taxon>Bacillales</taxon>
        <taxon>Bacillaceae</taxon>
        <taxon>Aciduricibacillus</taxon>
    </lineage>
</organism>
<dbReference type="Proteomes" id="UP001180087">
    <property type="component" value="Chromosome"/>
</dbReference>
<feature type="transmembrane region" description="Helical" evidence="3">
    <location>
        <begin position="116"/>
        <end position="133"/>
    </location>
</feature>
<keyword evidence="6" id="KW-1185">Reference proteome</keyword>
<protein>
    <submittedName>
        <fullName evidence="5">DMT family transporter</fullName>
    </submittedName>
</protein>
<feature type="transmembrane region" description="Helical" evidence="3">
    <location>
        <begin position="261"/>
        <end position="279"/>
    </location>
</feature>
<feature type="transmembrane region" description="Helical" evidence="3">
    <location>
        <begin position="85"/>
        <end position="104"/>
    </location>
</feature>
<dbReference type="InterPro" id="IPR037185">
    <property type="entry name" value="EmrE-like"/>
</dbReference>
<feature type="transmembrane region" description="Helical" evidence="3">
    <location>
        <begin position="175"/>
        <end position="196"/>
    </location>
</feature>
<dbReference type="PANTHER" id="PTHR22911:SF137">
    <property type="entry name" value="SOLUTE CARRIER FAMILY 35 MEMBER G2-RELATED"/>
    <property type="match status" value="1"/>
</dbReference>
<comment type="subcellular location">
    <subcellularLocation>
        <location evidence="1">Endomembrane system</location>
        <topology evidence="1">Multi-pass membrane protein</topology>
    </subcellularLocation>
</comment>
<dbReference type="InterPro" id="IPR000620">
    <property type="entry name" value="EamA_dom"/>
</dbReference>
<keyword evidence="3" id="KW-1133">Transmembrane helix</keyword>